<dbReference type="Pfam" id="PF00581">
    <property type="entry name" value="Rhodanese"/>
    <property type="match status" value="1"/>
</dbReference>
<proteinExistence type="predicted"/>
<dbReference type="SMART" id="SM00450">
    <property type="entry name" value="RHOD"/>
    <property type="match status" value="1"/>
</dbReference>
<protein>
    <submittedName>
        <fullName evidence="2">Sulfurtransferase</fullName>
    </submittedName>
</protein>
<sequence>MPILNIAAYRFVALDEAGLPAFRDRLLQRAEGLGLKGTVLLAPEGINLFLAGDADGVRGWLQALRDDDPARFGPLHAKESWSEAQPFQKLKVRLKREIVRMDLPTLRPATARPPAVAPATLARWIAAGHCDAGRPLKLLDTRNDWEVDAGTFAGAIDWRLRKFTEFPAALAAHRAELAGATVVSFCTGGIRCEKASLAMEDLGLDHAYQLDGGILQYFEDTAGQAPGWVGRCVVFDERGSLDAALQAPQA</sequence>
<dbReference type="Proteomes" id="UP001368500">
    <property type="component" value="Unassembled WGS sequence"/>
</dbReference>
<reference evidence="2 3" key="1">
    <citation type="submission" date="2024-04" db="EMBL/GenBank/DDBJ databases">
        <title>Novel species of the genus Ideonella isolated from streams.</title>
        <authorList>
            <person name="Lu H."/>
        </authorList>
    </citation>
    <scope>NUCLEOTIDE SEQUENCE [LARGE SCALE GENOMIC DNA]</scope>
    <source>
        <strain evidence="2 3">BYS139W</strain>
    </source>
</reference>
<keyword evidence="3" id="KW-1185">Reference proteome</keyword>
<dbReference type="InterPro" id="IPR040503">
    <property type="entry name" value="TRHO_N"/>
</dbReference>
<dbReference type="InterPro" id="IPR036873">
    <property type="entry name" value="Rhodanese-like_dom_sf"/>
</dbReference>
<dbReference type="Gene3D" id="3.40.250.10">
    <property type="entry name" value="Rhodanese-like domain"/>
    <property type="match status" value="1"/>
</dbReference>
<dbReference type="PROSITE" id="PS50206">
    <property type="entry name" value="RHODANESE_3"/>
    <property type="match status" value="1"/>
</dbReference>
<dbReference type="InterPro" id="IPR020936">
    <property type="entry name" value="TrhO"/>
</dbReference>
<evidence type="ECO:0000313" key="2">
    <source>
        <dbReference type="EMBL" id="MEK8025788.1"/>
    </source>
</evidence>
<feature type="domain" description="Rhodanese" evidence="1">
    <location>
        <begin position="132"/>
        <end position="222"/>
    </location>
</feature>
<evidence type="ECO:0000313" key="3">
    <source>
        <dbReference type="Proteomes" id="UP001368500"/>
    </source>
</evidence>
<gene>
    <name evidence="2" type="ORF">AACH11_07435</name>
</gene>
<organism evidence="2 3">
    <name type="scientific">Pseudaquabacterium rugosum</name>
    <dbReference type="NCBI Taxonomy" id="2984194"/>
    <lineage>
        <taxon>Bacteria</taxon>
        <taxon>Pseudomonadati</taxon>
        <taxon>Pseudomonadota</taxon>
        <taxon>Betaproteobacteria</taxon>
        <taxon>Burkholderiales</taxon>
        <taxon>Sphaerotilaceae</taxon>
        <taxon>Pseudaquabacterium</taxon>
    </lineage>
</organism>
<dbReference type="InterPro" id="IPR001763">
    <property type="entry name" value="Rhodanese-like_dom"/>
</dbReference>
<dbReference type="PANTHER" id="PTHR43268:SF3">
    <property type="entry name" value="RHODANESE-LIKE DOMAIN-CONTAINING PROTEIN 7-RELATED"/>
    <property type="match status" value="1"/>
</dbReference>
<dbReference type="Pfam" id="PF17773">
    <property type="entry name" value="UPF0176_N"/>
    <property type="match status" value="1"/>
</dbReference>
<dbReference type="SUPFAM" id="SSF52821">
    <property type="entry name" value="Rhodanese/Cell cycle control phosphatase"/>
    <property type="match status" value="1"/>
</dbReference>
<accession>A0ABU9B875</accession>
<dbReference type="NCBIfam" id="NF003703">
    <property type="entry name" value="PRK05320.1"/>
    <property type="match status" value="1"/>
</dbReference>
<name>A0ABU9B875_9BURK</name>
<dbReference type="EMBL" id="JBBUTF010000005">
    <property type="protein sequence ID" value="MEK8025788.1"/>
    <property type="molecule type" value="Genomic_DNA"/>
</dbReference>
<dbReference type="PANTHER" id="PTHR43268">
    <property type="entry name" value="THIOSULFATE SULFURTRANSFERASE/RHODANESE-LIKE DOMAIN-CONTAINING PROTEIN 2"/>
    <property type="match status" value="1"/>
</dbReference>
<comment type="caution">
    <text evidence="2">The sequence shown here is derived from an EMBL/GenBank/DDBJ whole genome shotgun (WGS) entry which is preliminary data.</text>
</comment>
<evidence type="ECO:0000259" key="1">
    <source>
        <dbReference type="PROSITE" id="PS50206"/>
    </source>
</evidence>
<dbReference type="Gene3D" id="3.30.70.100">
    <property type="match status" value="1"/>
</dbReference>